<organism evidence="2 3">
    <name type="scientific">Papiliotrema laurentii</name>
    <name type="common">Cryptococcus laurentii</name>
    <dbReference type="NCBI Taxonomy" id="5418"/>
    <lineage>
        <taxon>Eukaryota</taxon>
        <taxon>Fungi</taxon>
        <taxon>Dikarya</taxon>
        <taxon>Basidiomycota</taxon>
        <taxon>Agaricomycotina</taxon>
        <taxon>Tremellomycetes</taxon>
        <taxon>Tremellales</taxon>
        <taxon>Rhynchogastremaceae</taxon>
        <taxon>Papiliotrema</taxon>
    </lineage>
</organism>
<dbReference type="EMBL" id="JAODAN010000001">
    <property type="protein sequence ID" value="KAK1927426.1"/>
    <property type="molecule type" value="Genomic_DNA"/>
</dbReference>
<feature type="region of interest" description="Disordered" evidence="1">
    <location>
        <begin position="328"/>
        <end position="351"/>
    </location>
</feature>
<sequence length="351" mass="39550">MSRTRLPPKTPPHSSMVAFIDEEPETPAPARAQITNLKKQVQALVRNEHNTNRKHTAEVAELQRRLASLQAESKDAAQLKKTAEVREAEFKRLREEGEKIREELNLHSVVAQQKALLAVASEQLQIIELEQRLVQADAARLMRDHKITLFKAKEADMIADMAEKDARIDELEAELDGANTSIAHQRAAQAKASKLQSSTSQKELEEQQVQLQSLQSKVESLESRLRGSKAREAELKEELEAALSDTRKDGTDKEKRELQKSLRETKASLEKKTEEVEDLQEELANLKEASKQREQALKVKVKEAATERDRLLGVEEELEGLKAGKVRLANAASPDKPQPKSHKVRPRCVSR</sequence>
<dbReference type="AlphaFoldDB" id="A0AAD9L8Q8"/>
<feature type="compositionally biased region" description="Basic residues" evidence="1">
    <location>
        <begin position="339"/>
        <end position="351"/>
    </location>
</feature>
<gene>
    <name evidence="2" type="ORF">DB88DRAFT_477989</name>
</gene>
<feature type="region of interest" description="Disordered" evidence="1">
    <location>
        <begin position="225"/>
        <end position="276"/>
    </location>
</feature>
<dbReference type="Gene3D" id="1.10.287.1490">
    <property type="match status" value="1"/>
</dbReference>
<protein>
    <submittedName>
        <fullName evidence="2">Uncharacterized protein</fullName>
    </submittedName>
</protein>
<reference evidence="2" key="1">
    <citation type="submission" date="2023-02" db="EMBL/GenBank/DDBJ databases">
        <title>Identification and recombinant expression of a fungal hydrolase from Papiliotrema laurentii that hydrolyzes apple cutin and clears colloidal polyester polyurethane.</title>
        <authorList>
            <consortium name="DOE Joint Genome Institute"/>
            <person name="Roman V.A."/>
            <person name="Bojanowski C."/>
            <person name="Crable B.R."/>
            <person name="Wagner D.N."/>
            <person name="Hung C.S."/>
            <person name="Nadeau L.J."/>
            <person name="Schratz L."/>
            <person name="Haridas S."/>
            <person name="Pangilinan J."/>
            <person name="Lipzen A."/>
            <person name="Na H."/>
            <person name="Yan M."/>
            <person name="Ng V."/>
            <person name="Grigoriev I.V."/>
            <person name="Spatafora J.W."/>
            <person name="Barlow D."/>
            <person name="Biffinger J."/>
            <person name="Kelley-Loughnane N."/>
            <person name="Varaljay V.A."/>
            <person name="Crookes-Goodson W.J."/>
        </authorList>
    </citation>
    <scope>NUCLEOTIDE SEQUENCE</scope>
    <source>
        <strain evidence="2">5307AH</strain>
    </source>
</reference>
<name>A0AAD9L8Q8_PAPLA</name>
<feature type="compositionally biased region" description="Basic and acidic residues" evidence="1">
    <location>
        <begin position="225"/>
        <end position="274"/>
    </location>
</feature>
<proteinExistence type="predicted"/>
<keyword evidence="3" id="KW-1185">Reference proteome</keyword>
<evidence type="ECO:0000313" key="2">
    <source>
        <dbReference type="EMBL" id="KAK1927426.1"/>
    </source>
</evidence>
<evidence type="ECO:0000313" key="3">
    <source>
        <dbReference type="Proteomes" id="UP001182556"/>
    </source>
</evidence>
<accession>A0AAD9L8Q8</accession>
<dbReference type="Proteomes" id="UP001182556">
    <property type="component" value="Unassembled WGS sequence"/>
</dbReference>
<comment type="caution">
    <text evidence="2">The sequence shown here is derived from an EMBL/GenBank/DDBJ whole genome shotgun (WGS) entry which is preliminary data.</text>
</comment>
<evidence type="ECO:0000256" key="1">
    <source>
        <dbReference type="SAM" id="MobiDB-lite"/>
    </source>
</evidence>